<protein>
    <recommendedName>
        <fullName evidence="9">Sm protein F</fullName>
    </recommendedName>
</protein>
<evidence type="ECO:0000259" key="11">
    <source>
        <dbReference type="PROSITE" id="PS52002"/>
    </source>
</evidence>
<organism evidence="12 13">
    <name type="scientific">Cyclospora cayetanensis</name>
    <dbReference type="NCBI Taxonomy" id="88456"/>
    <lineage>
        <taxon>Eukaryota</taxon>
        <taxon>Sar</taxon>
        <taxon>Alveolata</taxon>
        <taxon>Apicomplexa</taxon>
        <taxon>Conoidasida</taxon>
        <taxon>Coccidia</taxon>
        <taxon>Eucoccidiorida</taxon>
        <taxon>Eimeriorina</taxon>
        <taxon>Eimeriidae</taxon>
        <taxon>Cyclospora</taxon>
    </lineage>
</organism>
<comment type="caution">
    <text evidence="12">The sequence shown here is derived from an EMBL/GenBank/DDBJ whole genome shotgun (WGS) entry which is preliminary data.</text>
</comment>
<dbReference type="Gene3D" id="2.30.30.100">
    <property type="match status" value="1"/>
</dbReference>
<dbReference type="PROSITE" id="PS52002">
    <property type="entry name" value="SM"/>
    <property type="match status" value="1"/>
</dbReference>
<dbReference type="PANTHER" id="PTHR11021">
    <property type="entry name" value="SMALL NUCLEAR RIBONUCLEOPROTEIN F SNRNP-F"/>
    <property type="match status" value="1"/>
</dbReference>
<keyword evidence="3 10" id="KW-0507">mRNA processing</keyword>
<evidence type="ECO:0000256" key="10">
    <source>
        <dbReference type="PIRNR" id="PIRNR006609"/>
    </source>
</evidence>
<dbReference type="InterPro" id="IPR016487">
    <property type="entry name" value="Lsm6/sSmF"/>
</dbReference>
<dbReference type="SUPFAM" id="SSF50182">
    <property type="entry name" value="Sm-like ribonucleoproteins"/>
    <property type="match status" value="1"/>
</dbReference>
<dbReference type="GO" id="GO:0034715">
    <property type="term" value="C:pICln-Sm protein complex"/>
    <property type="evidence" value="ECO:0007669"/>
    <property type="project" value="TreeGrafter"/>
</dbReference>
<evidence type="ECO:0000313" key="12">
    <source>
        <dbReference type="EMBL" id="OEH76839.1"/>
    </source>
</evidence>
<dbReference type="InterPro" id="IPR047575">
    <property type="entry name" value="Sm"/>
</dbReference>
<dbReference type="GO" id="GO:0003723">
    <property type="term" value="F:RNA binding"/>
    <property type="evidence" value="ECO:0007669"/>
    <property type="project" value="UniProtKB-UniRule"/>
</dbReference>
<dbReference type="FunCoup" id="A0A1D3D0B2">
    <property type="interactions" value="296"/>
</dbReference>
<dbReference type="GO" id="GO:0005685">
    <property type="term" value="C:U1 snRNP"/>
    <property type="evidence" value="ECO:0007669"/>
    <property type="project" value="TreeGrafter"/>
</dbReference>
<dbReference type="VEuPathDB" id="ToxoDB:LOC34618973"/>
<dbReference type="GO" id="GO:0000398">
    <property type="term" value="P:mRNA splicing, via spliceosome"/>
    <property type="evidence" value="ECO:0007669"/>
    <property type="project" value="InterPro"/>
</dbReference>
<evidence type="ECO:0000256" key="7">
    <source>
        <dbReference type="ARBA" id="ARBA00023242"/>
    </source>
</evidence>
<keyword evidence="6 10" id="KW-0508">mRNA splicing</keyword>
<accession>A0A1D3D0B2</accession>
<dbReference type="Proteomes" id="UP000095192">
    <property type="component" value="Unassembled WGS sequence"/>
</dbReference>
<evidence type="ECO:0000256" key="4">
    <source>
        <dbReference type="ARBA" id="ARBA00022728"/>
    </source>
</evidence>
<sequence>MSLAPLNPKPFLTSLTGKQVMVKLKWGMEYKGYLKSFDEYMNIHLLNSEEWVDGSFKGSLGEVLIRCNNVLYIRQVQGEDEADEAS</sequence>
<dbReference type="InterPro" id="IPR034100">
    <property type="entry name" value="Sm_F"/>
</dbReference>
<name>A0A1D3D0B2_9EIME</name>
<dbReference type="SMART" id="SM00651">
    <property type="entry name" value="Sm"/>
    <property type="match status" value="1"/>
</dbReference>
<keyword evidence="5 10" id="KW-0694">RNA-binding</keyword>
<feature type="domain" description="Sm" evidence="11">
    <location>
        <begin position="7"/>
        <end position="79"/>
    </location>
</feature>
<evidence type="ECO:0000256" key="9">
    <source>
        <dbReference type="ARBA" id="ARBA00030144"/>
    </source>
</evidence>
<keyword evidence="7 10" id="KW-0539">Nucleus</keyword>
<comment type="subcellular location">
    <subcellularLocation>
        <location evidence="1 10">Nucleus</location>
    </subcellularLocation>
</comment>
<dbReference type="PANTHER" id="PTHR11021:SF0">
    <property type="entry name" value="SMALL NUCLEAR RIBONUCLEOPROTEIN F"/>
    <property type="match status" value="1"/>
</dbReference>
<dbReference type="PIRSF" id="PIRSF006609">
    <property type="entry name" value="snRNP_SmF"/>
    <property type="match status" value="1"/>
</dbReference>
<dbReference type="InterPro" id="IPR001163">
    <property type="entry name" value="Sm_dom_euk/arc"/>
</dbReference>
<evidence type="ECO:0000256" key="6">
    <source>
        <dbReference type="ARBA" id="ARBA00023187"/>
    </source>
</evidence>
<keyword evidence="13" id="KW-1185">Reference proteome</keyword>
<dbReference type="GO" id="GO:0071013">
    <property type="term" value="C:catalytic step 2 spliceosome"/>
    <property type="evidence" value="ECO:0007669"/>
    <property type="project" value="TreeGrafter"/>
</dbReference>
<dbReference type="Pfam" id="PF01423">
    <property type="entry name" value="LSM"/>
    <property type="match status" value="1"/>
</dbReference>
<evidence type="ECO:0000256" key="5">
    <source>
        <dbReference type="ARBA" id="ARBA00022884"/>
    </source>
</evidence>
<evidence type="ECO:0000313" key="13">
    <source>
        <dbReference type="Proteomes" id="UP000095192"/>
    </source>
</evidence>
<evidence type="ECO:0000256" key="3">
    <source>
        <dbReference type="ARBA" id="ARBA00022664"/>
    </source>
</evidence>
<dbReference type="VEuPathDB" id="ToxoDB:cyc_02073"/>
<evidence type="ECO:0000256" key="2">
    <source>
        <dbReference type="ARBA" id="ARBA00007927"/>
    </source>
</evidence>
<comment type="similarity">
    <text evidence="2 10">Belongs to the snRNP Sm proteins family. SmF/LSm6 subfamily.</text>
</comment>
<dbReference type="CDD" id="cd01722">
    <property type="entry name" value="Sm_F"/>
    <property type="match status" value="1"/>
</dbReference>
<gene>
    <name evidence="12" type="ORF">cyc_02073</name>
</gene>
<reference evidence="12 13" key="1">
    <citation type="journal article" date="2016" name="BMC Genomics">
        <title>Comparative genomics reveals Cyclospora cayetanensis possesses coccidia-like metabolism and invasion components but unique surface antigens.</title>
        <authorList>
            <person name="Liu S."/>
            <person name="Wang L."/>
            <person name="Zheng H."/>
            <person name="Xu Z."/>
            <person name="Roellig D.M."/>
            <person name="Li N."/>
            <person name="Frace M.A."/>
            <person name="Tang K."/>
            <person name="Arrowood M.J."/>
            <person name="Moss D.M."/>
            <person name="Zhang L."/>
            <person name="Feng Y."/>
            <person name="Xiao L."/>
        </authorList>
    </citation>
    <scope>NUCLEOTIDE SEQUENCE [LARGE SCALE GENOMIC DNA]</scope>
    <source>
        <strain evidence="12 13">CHN_HEN01</strain>
    </source>
</reference>
<dbReference type="InParanoid" id="A0A1D3D0B2"/>
<proteinExistence type="inferred from homology"/>
<evidence type="ECO:0000256" key="1">
    <source>
        <dbReference type="ARBA" id="ARBA00004123"/>
    </source>
</evidence>
<dbReference type="EMBL" id="JROU02001298">
    <property type="protein sequence ID" value="OEH76839.1"/>
    <property type="molecule type" value="Genomic_DNA"/>
</dbReference>
<keyword evidence="8 10" id="KW-0687">Ribonucleoprotein</keyword>
<evidence type="ECO:0000256" key="8">
    <source>
        <dbReference type="ARBA" id="ARBA00023274"/>
    </source>
</evidence>
<keyword evidence="4 10" id="KW-0747">Spliceosome</keyword>
<dbReference type="InterPro" id="IPR010920">
    <property type="entry name" value="LSM_dom_sf"/>
</dbReference>
<dbReference type="AlphaFoldDB" id="A0A1D3D0B2"/>